<dbReference type="SMART" id="SM00363">
    <property type="entry name" value="S4"/>
    <property type="match status" value="1"/>
</dbReference>
<evidence type="ECO:0000313" key="8">
    <source>
        <dbReference type="Proteomes" id="UP000198508"/>
    </source>
</evidence>
<dbReference type="PROSITE" id="PS01149">
    <property type="entry name" value="PSI_RSU"/>
    <property type="match status" value="1"/>
</dbReference>
<dbReference type="GO" id="GO:0005829">
    <property type="term" value="C:cytosol"/>
    <property type="evidence" value="ECO:0007669"/>
    <property type="project" value="UniProtKB-ARBA"/>
</dbReference>
<dbReference type="Pfam" id="PF01479">
    <property type="entry name" value="S4"/>
    <property type="match status" value="1"/>
</dbReference>
<keyword evidence="2 4" id="KW-0694">RNA-binding</keyword>
<keyword evidence="3 5" id="KW-0413">Isomerase</keyword>
<dbReference type="InterPro" id="IPR006145">
    <property type="entry name" value="PsdUridine_synth_RsuA/RluA"/>
</dbReference>
<dbReference type="CDD" id="cd00165">
    <property type="entry name" value="S4"/>
    <property type="match status" value="1"/>
</dbReference>
<accession>A0A1I0BUY9</accession>
<dbReference type="SUPFAM" id="SSF55120">
    <property type="entry name" value="Pseudouridine synthase"/>
    <property type="match status" value="1"/>
</dbReference>
<dbReference type="InterPro" id="IPR000748">
    <property type="entry name" value="PsdUridine_synth_RsuA/RluB/E/F"/>
</dbReference>
<organism evidence="7 8">
    <name type="scientific">Enterocloster lavalensis</name>
    <dbReference type="NCBI Taxonomy" id="460384"/>
    <lineage>
        <taxon>Bacteria</taxon>
        <taxon>Bacillati</taxon>
        <taxon>Bacillota</taxon>
        <taxon>Clostridia</taxon>
        <taxon>Lachnospirales</taxon>
        <taxon>Lachnospiraceae</taxon>
        <taxon>Enterocloster</taxon>
    </lineage>
</organism>
<evidence type="ECO:0000259" key="6">
    <source>
        <dbReference type="SMART" id="SM00363"/>
    </source>
</evidence>
<proteinExistence type="inferred from homology"/>
<dbReference type="GO" id="GO:0003723">
    <property type="term" value="F:RNA binding"/>
    <property type="evidence" value="ECO:0007669"/>
    <property type="project" value="UniProtKB-KW"/>
</dbReference>
<evidence type="ECO:0000256" key="3">
    <source>
        <dbReference type="ARBA" id="ARBA00023235"/>
    </source>
</evidence>
<keyword evidence="8" id="KW-1185">Reference proteome</keyword>
<dbReference type="InterPro" id="IPR020094">
    <property type="entry name" value="TruA/RsuA/RluB/E/F_N"/>
</dbReference>
<dbReference type="Gene3D" id="3.30.70.1560">
    <property type="entry name" value="Alpha-L RNA-binding motif"/>
    <property type="match status" value="1"/>
</dbReference>
<dbReference type="InterPro" id="IPR050343">
    <property type="entry name" value="RsuA_PseudoU_synthase"/>
</dbReference>
<evidence type="ECO:0000256" key="1">
    <source>
        <dbReference type="ARBA" id="ARBA00008348"/>
    </source>
</evidence>
<dbReference type="NCBIfam" id="TIGR00093">
    <property type="entry name" value="pseudouridine synthase"/>
    <property type="match status" value="1"/>
</dbReference>
<protein>
    <recommendedName>
        <fullName evidence="5">Pseudouridine synthase</fullName>
        <ecNumber evidence="5">5.4.99.-</ecNumber>
    </recommendedName>
</protein>
<comment type="similarity">
    <text evidence="1 5">Belongs to the pseudouridine synthase RsuA family.</text>
</comment>
<dbReference type="InterPro" id="IPR018496">
    <property type="entry name" value="PsdUridine_synth_RsuA/RluB_CS"/>
</dbReference>
<dbReference type="AlphaFoldDB" id="A0A1I0BUY9"/>
<dbReference type="InterPro" id="IPR042092">
    <property type="entry name" value="PsdUridine_s_RsuA/RluB/E/F_cat"/>
</dbReference>
<gene>
    <name evidence="7" type="ORF">SAMN05216313_102143</name>
</gene>
<evidence type="ECO:0000256" key="4">
    <source>
        <dbReference type="PROSITE-ProRule" id="PRU00182"/>
    </source>
</evidence>
<dbReference type="InterPro" id="IPR002942">
    <property type="entry name" value="S4_RNA-bd"/>
</dbReference>
<dbReference type="Proteomes" id="UP000198508">
    <property type="component" value="Unassembled WGS sequence"/>
</dbReference>
<dbReference type="InterPro" id="IPR036986">
    <property type="entry name" value="S4_RNA-bd_sf"/>
</dbReference>
<feature type="domain" description="RNA-binding S4" evidence="6">
    <location>
        <begin position="9"/>
        <end position="69"/>
    </location>
</feature>
<sequence length="247" mass="27319">MAERKKAMIRLDKFLTEMGQGTRSQVKEMARKGRITVNGQVARQADLKINPEADQICLDGAEVAYARTEYYMLNKPQGVVSATEDGRYQTVTQLITGALRGDLFPVGRLDIDTEGLLLLTNDGALAHNLLSPRKHVDKVYFARIEGQLPGDAVGRAAAGLVLEDGTKTLPARLEILEPGQVRLTIREGKFHQVKRMFEAMGCRVTYLKRLSMGPLVLDPALAPGEYRPLTEQEIQDLQGCQTGQKQV</sequence>
<dbReference type="SUPFAM" id="SSF55174">
    <property type="entry name" value="Alpha-L RNA-binding motif"/>
    <property type="match status" value="1"/>
</dbReference>
<dbReference type="Gene3D" id="3.10.290.10">
    <property type="entry name" value="RNA-binding S4 domain"/>
    <property type="match status" value="1"/>
</dbReference>
<dbReference type="PANTHER" id="PTHR47683">
    <property type="entry name" value="PSEUDOURIDINE SYNTHASE FAMILY PROTEIN-RELATED"/>
    <property type="match status" value="1"/>
</dbReference>
<evidence type="ECO:0000256" key="2">
    <source>
        <dbReference type="ARBA" id="ARBA00022884"/>
    </source>
</evidence>
<evidence type="ECO:0000256" key="5">
    <source>
        <dbReference type="RuleBase" id="RU003887"/>
    </source>
</evidence>
<dbReference type="PANTHER" id="PTHR47683:SF4">
    <property type="entry name" value="PSEUDOURIDINE SYNTHASE"/>
    <property type="match status" value="1"/>
</dbReference>
<dbReference type="InterPro" id="IPR020103">
    <property type="entry name" value="PsdUridine_synth_cat_dom_sf"/>
</dbReference>
<dbReference type="EMBL" id="FOIM01000002">
    <property type="protein sequence ID" value="SET10807.1"/>
    <property type="molecule type" value="Genomic_DNA"/>
</dbReference>
<dbReference type="FunFam" id="3.30.70.1560:FF:000001">
    <property type="entry name" value="Pseudouridine synthase"/>
    <property type="match status" value="1"/>
</dbReference>
<name>A0A1I0BUY9_9FIRM</name>
<dbReference type="Pfam" id="PF00849">
    <property type="entry name" value="PseudoU_synth_2"/>
    <property type="match status" value="1"/>
</dbReference>
<dbReference type="PROSITE" id="PS50889">
    <property type="entry name" value="S4"/>
    <property type="match status" value="1"/>
</dbReference>
<dbReference type="GO" id="GO:0120159">
    <property type="term" value="F:rRNA pseudouridine synthase activity"/>
    <property type="evidence" value="ECO:0007669"/>
    <property type="project" value="UniProtKB-ARBA"/>
</dbReference>
<dbReference type="Gene3D" id="3.30.70.580">
    <property type="entry name" value="Pseudouridine synthase I, catalytic domain, N-terminal subdomain"/>
    <property type="match status" value="1"/>
</dbReference>
<evidence type="ECO:0000313" key="7">
    <source>
        <dbReference type="EMBL" id="SET10807.1"/>
    </source>
</evidence>
<dbReference type="EC" id="5.4.99.-" evidence="5"/>
<dbReference type="STRING" id="460384.SAMN05216313_102143"/>
<dbReference type="GO" id="GO:0000455">
    <property type="term" value="P:enzyme-directed rRNA pseudouridine synthesis"/>
    <property type="evidence" value="ECO:0007669"/>
    <property type="project" value="UniProtKB-ARBA"/>
</dbReference>
<dbReference type="CDD" id="cd02553">
    <property type="entry name" value="PseudoU_synth_RsuA"/>
    <property type="match status" value="1"/>
</dbReference>
<dbReference type="RefSeq" id="WP_242956241.1">
    <property type="nucleotide sequence ID" value="NZ_FOIM01000002.1"/>
</dbReference>
<reference evidence="8" key="1">
    <citation type="submission" date="2016-10" db="EMBL/GenBank/DDBJ databases">
        <authorList>
            <person name="Varghese N."/>
            <person name="Submissions S."/>
        </authorList>
    </citation>
    <scope>NUCLEOTIDE SEQUENCE [LARGE SCALE GENOMIC DNA]</scope>
    <source>
        <strain evidence="8">NLAE-zl-G277</strain>
    </source>
</reference>